<dbReference type="Pfam" id="PF13411">
    <property type="entry name" value="MerR_1"/>
    <property type="match status" value="1"/>
</dbReference>
<reference evidence="4" key="1">
    <citation type="submission" date="2015-02" db="EMBL/GenBank/DDBJ databases">
        <authorList>
            <person name="Chooi Y.-H."/>
        </authorList>
    </citation>
    <scope>NUCLEOTIDE SEQUENCE [LARGE SCALE GENOMIC DNA]</scope>
    <source>
        <strain evidence="4">strain Y</strain>
    </source>
</reference>
<dbReference type="OrthoDB" id="9810140at2"/>
<dbReference type="GO" id="GO:0006355">
    <property type="term" value="P:regulation of DNA-templated transcription"/>
    <property type="evidence" value="ECO:0007669"/>
    <property type="project" value="InterPro"/>
</dbReference>
<dbReference type="KEGG" id="fil:BN1229_v1_3286"/>
<dbReference type="SUPFAM" id="SSF46955">
    <property type="entry name" value="Putative DNA-binding domain"/>
    <property type="match status" value="1"/>
</dbReference>
<evidence type="ECO:0000313" key="4">
    <source>
        <dbReference type="Proteomes" id="UP000033187"/>
    </source>
</evidence>
<evidence type="ECO:0000259" key="2">
    <source>
        <dbReference type="PROSITE" id="PS50937"/>
    </source>
</evidence>
<organism evidence="3 4">
    <name type="scientific">Candidatus Filomicrobium marinum</name>
    <dbReference type="NCBI Taxonomy" id="1608628"/>
    <lineage>
        <taxon>Bacteria</taxon>
        <taxon>Pseudomonadati</taxon>
        <taxon>Pseudomonadota</taxon>
        <taxon>Alphaproteobacteria</taxon>
        <taxon>Hyphomicrobiales</taxon>
        <taxon>Hyphomicrobiaceae</taxon>
        <taxon>Filomicrobium</taxon>
    </lineage>
</organism>
<name>A0A0D6JHK6_9HYPH</name>
<dbReference type="AlphaFoldDB" id="A0A0D6JHK6"/>
<gene>
    <name evidence="3" type="ORF">YBN1229_v1_2635</name>
</gene>
<proteinExistence type="predicted"/>
<dbReference type="SMART" id="SM00422">
    <property type="entry name" value="HTH_MERR"/>
    <property type="match status" value="1"/>
</dbReference>
<accession>A0A0D6JHK6</accession>
<dbReference type="RefSeq" id="WP_046479100.1">
    <property type="nucleotide sequence ID" value="NZ_LN829118.1"/>
</dbReference>
<dbReference type="Gene3D" id="1.10.1660.10">
    <property type="match status" value="1"/>
</dbReference>
<evidence type="ECO:0000313" key="3">
    <source>
        <dbReference type="EMBL" id="CPR20500.1"/>
    </source>
</evidence>
<feature type="domain" description="HTH merR-type" evidence="2">
    <location>
        <begin position="10"/>
        <end position="78"/>
    </location>
</feature>
<evidence type="ECO:0000256" key="1">
    <source>
        <dbReference type="SAM" id="MobiDB-lite"/>
    </source>
</evidence>
<feature type="region of interest" description="Disordered" evidence="1">
    <location>
        <begin position="157"/>
        <end position="180"/>
    </location>
</feature>
<dbReference type="EMBL" id="LN829119">
    <property type="protein sequence ID" value="CPR20500.1"/>
    <property type="molecule type" value="Genomic_DNA"/>
</dbReference>
<dbReference type="Proteomes" id="UP000033187">
    <property type="component" value="Chromosome 1"/>
</dbReference>
<dbReference type="PROSITE" id="PS50937">
    <property type="entry name" value="HTH_MERR_2"/>
    <property type="match status" value="1"/>
</dbReference>
<keyword evidence="4" id="KW-1185">Reference proteome</keyword>
<dbReference type="GO" id="GO:0003677">
    <property type="term" value="F:DNA binding"/>
    <property type="evidence" value="ECO:0007669"/>
    <property type="project" value="InterPro"/>
</dbReference>
<dbReference type="KEGG" id="fiy:BN1229_v1_2635"/>
<dbReference type="CDD" id="cd04765">
    <property type="entry name" value="HTH_MlrA-like_sg2"/>
    <property type="match status" value="1"/>
</dbReference>
<protein>
    <submittedName>
        <fullName evidence="3">MerR family transcriptional regulator</fullName>
    </submittedName>
</protein>
<sequence>MSKTAQAFRTISEVSDELDVPKHVLRFWELKFPQIKPMKRGGGRRYYRPEDLELLSGIRHLLHAEAYTIKGVQKILREKGVDAVKAAPEGTAIKSDETVPRGKTAKGRVAARGSATAKVATSAGKARGIEPIAMPPGAAKAVEQAIAELKACRALLSQSPESANENAAKPAPARRARRQA</sequence>
<dbReference type="InterPro" id="IPR000551">
    <property type="entry name" value="MerR-type_HTH_dom"/>
</dbReference>
<dbReference type="InterPro" id="IPR009061">
    <property type="entry name" value="DNA-bd_dom_put_sf"/>
</dbReference>